<reference evidence="1 2" key="1">
    <citation type="submission" date="2024-04" db="EMBL/GenBank/DDBJ databases">
        <authorList>
            <person name="Fracassetti M."/>
        </authorList>
    </citation>
    <scope>NUCLEOTIDE SEQUENCE [LARGE SCALE GENOMIC DNA]</scope>
</reference>
<gene>
    <name evidence="1" type="ORF">LTRI10_LOCUS21033</name>
</gene>
<organism evidence="1 2">
    <name type="scientific">Linum trigynum</name>
    <dbReference type="NCBI Taxonomy" id="586398"/>
    <lineage>
        <taxon>Eukaryota</taxon>
        <taxon>Viridiplantae</taxon>
        <taxon>Streptophyta</taxon>
        <taxon>Embryophyta</taxon>
        <taxon>Tracheophyta</taxon>
        <taxon>Spermatophyta</taxon>
        <taxon>Magnoliopsida</taxon>
        <taxon>eudicotyledons</taxon>
        <taxon>Gunneridae</taxon>
        <taxon>Pentapetalae</taxon>
        <taxon>rosids</taxon>
        <taxon>fabids</taxon>
        <taxon>Malpighiales</taxon>
        <taxon>Linaceae</taxon>
        <taxon>Linum</taxon>
    </lineage>
</organism>
<protein>
    <submittedName>
        <fullName evidence="1">Uncharacterized protein</fullName>
    </submittedName>
</protein>
<name>A0AAV2E152_9ROSI</name>
<dbReference type="EMBL" id="OZ034816">
    <property type="protein sequence ID" value="CAL1379517.1"/>
    <property type="molecule type" value="Genomic_DNA"/>
</dbReference>
<evidence type="ECO:0000313" key="2">
    <source>
        <dbReference type="Proteomes" id="UP001497516"/>
    </source>
</evidence>
<sequence length="94" mass="10680">MIGVVVQATTEVEVVLQEVWHGKNTRNMLTLTHRYSLTTFDGLLGGQSEQTLRTPFDLGVLRMSEKRMLVMQVTMILLGRSIHSPQATRKVRKI</sequence>
<keyword evidence="2" id="KW-1185">Reference proteome</keyword>
<proteinExistence type="predicted"/>
<evidence type="ECO:0000313" key="1">
    <source>
        <dbReference type="EMBL" id="CAL1379517.1"/>
    </source>
</evidence>
<accession>A0AAV2E152</accession>
<dbReference type="AlphaFoldDB" id="A0AAV2E152"/>
<dbReference type="Proteomes" id="UP001497516">
    <property type="component" value="Chromosome 3"/>
</dbReference>